<evidence type="ECO:0000256" key="8">
    <source>
        <dbReference type="SAM" id="Phobius"/>
    </source>
</evidence>
<accession>A0A9D1PZ33</accession>
<feature type="transmembrane region" description="Helical" evidence="8">
    <location>
        <begin position="78"/>
        <end position="102"/>
    </location>
</feature>
<dbReference type="GO" id="GO:0016887">
    <property type="term" value="F:ATP hydrolysis activity"/>
    <property type="evidence" value="ECO:0007669"/>
    <property type="project" value="InterPro"/>
</dbReference>
<dbReference type="Gene3D" id="1.20.1560.10">
    <property type="entry name" value="ABC transporter type 1, transmembrane domain"/>
    <property type="match status" value="1"/>
</dbReference>
<comment type="caution">
    <text evidence="11">The sequence shown here is derived from an EMBL/GenBank/DDBJ whole genome shotgun (WGS) entry which is preliminary data.</text>
</comment>
<dbReference type="PROSITE" id="PS50929">
    <property type="entry name" value="ABC_TM1F"/>
    <property type="match status" value="1"/>
</dbReference>
<gene>
    <name evidence="11" type="ORF">H9892_01225</name>
</gene>
<comment type="subcellular location">
    <subcellularLocation>
        <location evidence="1">Cell membrane</location>
        <topology evidence="1">Multi-pass membrane protein</topology>
    </subcellularLocation>
</comment>
<dbReference type="GO" id="GO:0015421">
    <property type="term" value="F:ABC-type oligopeptide transporter activity"/>
    <property type="evidence" value="ECO:0007669"/>
    <property type="project" value="TreeGrafter"/>
</dbReference>
<dbReference type="InterPro" id="IPR036640">
    <property type="entry name" value="ABC1_TM_sf"/>
</dbReference>
<keyword evidence="7 8" id="KW-0472">Membrane</keyword>
<dbReference type="CDD" id="cd03254">
    <property type="entry name" value="ABCC_Glucan_exporter_like"/>
    <property type="match status" value="1"/>
</dbReference>
<evidence type="ECO:0000256" key="3">
    <source>
        <dbReference type="ARBA" id="ARBA00022692"/>
    </source>
</evidence>
<keyword evidence="3 8" id="KW-0812">Transmembrane</keyword>
<sequence length="644" mass="71629">MLREHKKAQKQSAPDRKVFRRILGYIFKYYKARFILVVISIIIGSIGTAMIPVILMMLTNNYIEPHTLGGGDTGVLPLWTFLIVSAALYLVAVCFSTTYNVLMARIGQGVLYNIRRDMFVHMQYLPISYFDRHLSGDIMSVYTNDVDALRQFICQTLPQLIISAVTLTALLVIMFVYSLWLLLIVLAVVGVMIFVVTKIGGASSRYFIMQQTALGKVDGYIEESMHGQKVIKVFCHEEEAKRDFDEKNDSLCRHATAANTYANVLMPVLQNIGNILYVIIAIVGSLMIVLGGKNVGLGNAIPGFDMEIIAVVVGFLSIAKSFTQQIATISQQINFVAMAQAGGNRIFAIMDEAPEEDNGYVELVWAKRTADGGVEPSDTYTGLWAWKHPHRAEGTVTYVELKGDIEMHDVDFAYVPGKTVLHDVTLYAKPGQKVAFVGATGAGKTTITNLINRFYDIEDGKIRYDGININKIKKPDLRRSLGIVLQDTNLFTGTIKDNIRYGKLNATDEEVIEAAKLANAHDFIMRLPDGYDTMLESDGANLSQGQRQLLSIARTACENAPVLVLDEATSSIDTRTEQIVQSGMDKLMTGRTVFVIAHRLSTVRNSNVIMVLDHGRIIERGTHEQLLEQQGTYYKLYTGAFELE</sequence>
<feature type="domain" description="ABC transporter" evidence="9">
    <location>
        <begin position="405"/>
        <end position="639"/>
    </location>
</feature>
<dbReference type="PROSITE" id="PS00211">
    <property type="entry name" value="ABC_TRANSPORTER_1"/>
    <property type="match status" value="1"/>
</dbReference>
<evidence type="ECO:0000256" key="7">
    <source>
        <dbReference type="ARBA" id="ARBA00023136"/>
    </source>
</evidence>
<keyword evidence="4" id="KW-0547">Nucleotide-binding</keyword>
<feature type="transmembrane region" description="Helical" evidence="8">
    <location>
        <begin position="275"/>
        <end position="292"/>
    </location>
</feature>
<evidence type="ECO:0000313" key="12">
    <source>
        <dbReference type="Proteomes" id="UP000823990"/>
    </source>
</evidence>
<dbReference type="EMBL" id="DXHS01000019">
    <property type="protein sequence ID" value="HIW01943.1"/>
    <property type="molecule type" value="Genomic_DNA"/>
</dbReference>
<protein>
    <submittedName>
        <fullName evidence="11">ABC transporter ATP-binding protein/permease</fullName>
    </submittedName>
</protein>
<evidence type="ECO:0000256" key="5">
    <source>
        <dbReference type="ARBA" id="ARBA00022840"/>
    </source>
</evidence>
<evidence type="ECO:0000259" key="9">
    <source>
        <dbReference type="PROSITE" id="PS50893"/>
    </source>
</evidence>
<dbReference type="FunFam" id="3.40.50.300:FF:000287">
    <property type="entry name" value="Multidrug ABC transporter ATP-binding protein"/>
    <property type="match status" value="1"/>
</dbReference>
<keyword evidence="2" id="KW-0813">Transport</keyword>
<evidence type="ECO:0000256" key="1">
    <source>
        <dbReference type="ARBA" id="ARBA00004651"/>
    </source>
</evidence>
<feature type="transmembrane region" description="Helical" evidence="8">
    <location>
        <begin position="34"/>
        <end position="58"/>
    </location>
</feature>
<dbReference type="SMART" id="SM00382">
    <property type="entry name" value="AAA"/>
    <property type="match status" value="1"/>
</dbReference>
<dbReference type="AlphaFoldDB" id="A0A9D1PZ33"/>
<dbReference type="SUPFAM" id="SSF90123">
    <property type="entry name" value="ABC transporter transmembrane region"/>
    <property type="match status" value="1"/>
</dbReference>
<dbReference type="InterPro" id="IPR011527">
    <property type="entry name" value="ABC1_TM_dom"/>
</dbReference>
<dbReference type="CDD" id="cd18547">
    <property type="entry name" value="ABC_6TM_Tm288_like"/>
    <property type="match status" value="1"/>
</dbReference>
<dbReference type="Pfam" id="PF00005">
    <property type="entry name" value="ABC_tran"/>
    <property type="match status" value="1"/>
</dbReference>
<name>A0A9D1PZ33_9FIRM</name>
<keyword evidence="6 8" id="KW-1133">Transmembrane helix</keyword>
<dbReference type="InterPro" id="IPR027417">
    <property type="entry name" value="P-loop_NTPase"/>
</dbReference>
<dbReference type="PANTHER" id="PTHR43394:SF1">
    <property type="entry name" value="ATP-BINDING CASSETTE SUB-FAMILY B MEMBER 10, MITOCHONDRIAL"/>
    <property type="match status" value="1"/>
</dbReference>
<reference evidence="11" key="1">
    <citation type="journal article" date="2021" name="PeerJ">
        <title>Extensive microbial diversity within the chicken gut microbiome revealed by metagenomics and culture.</title>
        <authorList>
            <person name="Gilroy R."/>
            <person name="Ravi A."/>
            <person name="Getino M."/>
            <person name="Pursley I."/>
            <person name="Horton D.L."/>
            <person name="Alikhan N.F."/>
            <person name="Baker D."/>
            <person name="Gharbi K."/>
            <person name="Hall N."/>
            <person name="Watson M."/>
            <person name="Adriaenssens E.M."/>
            <person name="Foster-Nyarko E."/>
            <person name="Jarju S."/>
            <person name="Secka A."/>
            <person name="Antonio M."/>
            <person name="Oren A."/>
            <person name="Chaudhuri R.R."/>
            <person name="La Ragione R."/>
            <person name="Hildebrand F."/>
            <person name="Pallen M.J."/>
        </authorList>
    </citation>
    <scope>NUCLEOTIDE SEQUENCE</scope>
    <source>
        <strain evidence="11">12435</strain>
    </source>
</reference>
<proteinExistence type="predicted"/>
<reference evidence="11" key="2">
    <citation type="submission" date="2021-04" db="EMBL/GenBank/DDBJ databases">
        <authorList>
            <person name="Gilroy R."/>
        </authorList>
    </citation>
    <scope>NUCLEOTIDE SEQUENCE</scope>
    <source>
        <strain evidence="11">12435</strain>
    </source>
</reference>
<keyword evidence="5 11" id="KW-0067">ATP-binding</keyword>
<organism evidence="11 12">
    <name type="scientific">Candidatus Protoclostridium stercorigallinarum</name>
    <dbReference type="NCBI Taxonomy" id="2838741"/>
    <lineage>
        <taxon>Bacteria</taxon>
        <taxon>Bacillati</taxon>
        <taxon>Bacillota</taxon>
        <taxon>Clostridia</taxon>
        <taxon>Candidatus Protoclostridium</taxon>
    </lineage>
</organism>
<evidence type="ECO:0000256" key="6">
    <source>
        <dbReference type="ARBA" id="ARBA00022989"/>
    </source>
</evidence>
<dbReference type="InterPro" id="IPR039421">
    <property type="entry name" value="Type_1_exporter"/>
</dbReference>
<feature type="transmembrane region" description="Helical" evidence="8">
    <location>
        <begin position="183"/>
        <end position="201"/>
    </location>
</feature>
<dbReference type="PANTHER" id="PTHR43394">
    <property type="entry name" value="ATP-DEPENDENT PERMEASE MDL1, MITOCHONDRIAL"/>
    <property type="match status" value="1"/>
</dbReference>
<dbReference type="Proteomes" id="UP000823990">
    <property type="component" value="Unassembled WGS sequence"/>
</dbReference>
<feature type="domain" description="ABC transmembrane type-1" evidence="10">
    <location>
        <begin position="35"/>
        <end position="338"/>
    </location>
</feature>
<evidence type="ECO:0000259" key="10">
    <source>
        <dbReference type="PROSITE" id="PS50929"/>
    </source>
</evidence>
<dbReference type="InterPro" id="IPR017871">
    <property type="entry name" value="ABC_transporter-like_CS"/>
</dbReference>
<dbReference type="GO" id="GO:0005886">
    <property type="term" value="C:plasma membrane"/>
    <property type="evidence" value="ECO:0007669"/>
    <property type="project" value="UniProtKB-SubCell"/>
</dbReference>
<dbReference type="InterPro" id="IPR003593">
    <property type="entry name" value="AAA+_ATPase"/>
</dbReference>
<feature type="transmembrane region" description="Helical" evidence="8">
    <location>
        <begin position="160"/>
        <end position="177"/>
    </location>
</feature>
<evidence type="ECO:0000256" key="4">
    <source>
        <dbReference type="ARBA" id="ARBA00022741"/>
    </source>
</evidence>
<dbReference type="InterPro" id="IPR003439">
    <property type="entry name" value="ABC_transporter-like_ATP-bd"/>
</dbReference>
<dbReference type="Pfam" id="PF00664">
    <property type="entry name" value="ABC_membrane"/>
    <property type="match status" value="1"/>
</dbReference>
<dbReference type="GO" id="GO:0005524">
    <property type="term" value="F:ATP binding"/>
    <property type="evidence" value="ECO:0007669"/>
    <property type="project" value="UniProtKB-KW"/>
</dbReference>
<evidence type="ECO:0000313" key="11">
    <source>
        <dbReference type="EMBL" id="HIW01943.1"/>
    </source>
</evidence>
<dbReference type="PROSITE" id="PS50893">
    <property type="entry name" value="ABC_TRANSPORTER_2"/>
    <property type="match status" value="1"/>
</dbReference>
<dbReference type="SUPFAM" id="SSF52540">
    <property type="entry name" value="P-loop containing nucleoside triphosphate hydrolases"/>
    <property type="match status" value="1"/>
</dbReference>
<dbReference type="Gene3D" id="3.40.50.300">
    <property type="entry name" value="P-loop containing nucleotide triphosphate hydrolases"/>
    <property type="match status" value="1"/>
</dbReference>
<evidence type="ECO:0000256" key="2">
    <source>
        <dbReference type="ARBA" id="ARBA00022448"/>
    </source>
</evidence>